<reference evidence="2" key="1">
    <citation type="journal article" date="2023" name="Insect Mol. Biol.">
        <title>Genome sequencing provides insights into the evolution of gene families encoding plant cell wall-degrading enzymes in longhorned beetles.</title>
        <authorList>
            <person name="Shin N.R."/>
            <person name="Okamura Y."/>
            <person name="Kirsch R."/>
            <person name="Pauchet Y."/>
        </authorList>
    </citation>
    <scope>NUCLEOTIDE SEQUENCE</scope>
    <source>
        <strain evidence="2">MMC_N1</strain>
    </source>
</reference>
<dbReference type="Proteomes" id="UP001162164">
    <property type="component" value="Unassembled WGS sequence"/>
</dbReference>
<dbReference type="EMBL" id="JAPWTJ010000857">
    <property type="protein sequence ID" value="KAJ8975218.1"/>
    <property type="molecule type" value="Genomic_DNA"/>
</dbReference>
<feature type="compositionally biased region" description="Polar residues" evidence="1">
    <location>
        <begin position="23"/>
        <end position="33"/>
    </location>
</feature>
<comment type="caution">
    <text evidence="2">The sequence shown here is derived from an EMBL/GenBank/DDBJ whole genome shotgun (WGS) entry which is preliminary data.</text>
</comment>
<proteinExistence type="predicted"/>
<accession>A0ABQ9JC59</accession>
<evidence type="ECO:0000313" key="3">
    <source>
        <dbReference type="Proteomes" id="UP001162164"/>
    </source>
</evidence>
<organism evidence="2 3">
    <name type="scientific">Molorchus minor</name>
    <dbReference type="NCBI Taxonomy" id="1323400"/>
    <lineage>
        <taxon>Eukaryota</taxon>
        <taxon>Metazoa</taxon>
        <taxon>Ecdysozoa</taxon>
        <taxon>Arthropoda</taxon>
        <taxon>Hexapoda</taxon>
        <taxon>Insecta</taxon>
        <taxon>Pterygota</taxon>
        <taxon>Neoptera</taxon>
        <taxon>Endopterygota</taxon>
        <taxon>Coleoptera</taxon>
        <taxon>Polyphaga</taxon>
        <taxon>Cucujiformia</taxon>
        <taxon>Chrysomeloidea</taxon>
        <taxon>Cerambycidae</taxon>
        <taxon>Lamiinae</taxon>
        <taxon>Monochamini</taxon>
        <taxon>Molorchus</taxon>
    </lineage>
</organism>
<feature type="compositionally biased region" description="Basic and acidic residues" evidence="1">
    <location>
        <begin position="35"/>
        <end position="55"/>
    </location>
</feature>
<sequence length="212" mass="24770">MIIKPLPKPANTYNLNSARSQQGYFKSNESQNKALPKDYNKDYTDYNQQNRRDNRQSNYNNEKVSTQNKYEPKQYNYNKQNITKAHSNEKDKDVNELSNNITKLSVNSQFATRSLRQHLKLGQLKKNDENTKQMEKDTRNSWNIGEECMAKYWEDGKSPQSVDKTYAVKFKGYGNIEEVLKTDCLPVTSNNKTFITVKLSNTGNRIRPNHIR</sequence>
<feature type="non-terminal residue" evidence="2">
    <location>
        <position position="212"/>
    </location>
</feature>
<evidence type="ECO:0000313" key="2">
    <source>
        <dbReference type="EMBL" id="KAJ8975218.1"/>
    </source>
</evidence>
<dbReference type="SUPFAM" id="SSF63748">
    <property type="entry name" value="Tudor/PWWP/MBT"/>
    <property type="match status" value="1"/>
</dbReference>
<name>A0ABQ9JC59_9CUCU</name>
<keyword evidence="3" id="KW-1185">Reference proteome</keyword>
<evidence type="ECO:0000256" key="1">
    <source>
        <dbReference type="SAM" id="MobiDB-lite"/>
    </source>
</evidence>
<dbReference type="Gene3D" id="2.30.30.140">
    <property type="match status" value="1"/>
</dbReference>
<feature type="compositionally biased region" description="Polar residues" evidence="1">
    <location>
        <begin position="62"/>
        <end position="75"/>
    </location>
</feature>
<protein>
    <submittedName>
        <fullName evidence="2">Uncharacterized protein</fullName>
    </submittedName>
</protein>
<gene>
    <name evidence="2" type="ORF">NQ317_014522</name>
</gene>
<feature type="region of interest" description="Disordered" evidence="1">
    <location>
        <begin position="23"/>
        <end position="75"/>
    </location>
</feature>